<keyword evidence="2" id="KW-0472">Membrane</keyword>
<gene>
    <name evidence="3" type="ORF">PoMZ_04431</name>
</gene>
<evidence type="ECO:0000256" key="1">
    <source>
        <dbReference type="SAM" id="MobiDB-lite"/>
    </source>
</evidence>
<accession>A0A4P7NDQ4</accession>
<feature type="region of interest" description="Disordered" evidence="1">
    <location>
        <begin position="557"/>
        <end position="576"/>
    </location>
</feature>
<organism evidence="3 4">
    <name type="scientific">Pyricularia oryzae</name>
    <name type="common">Rice blast fungus</name>
    <name type="synonym">Magnaporthe oryzae</name>
    <dbReference type="NCBI Taxonomy" id="318829"/>
    <lineage>
        <taxon>Eukaryota</taxon>
        <taxon>Fungi</taxon>
        <taxon>Dikarya</taxon>
        <taxon>Ascomycota</taxon>
        <taxon>Pezizomycotina</taxon>
        <taxon>Sordariomycetes</taxon>
        <taxon>Sordariomycetidae</taxon>
        <taxon>Magnaporthales</taxon>
        <taxon>Pyriculariaceae</taxon>
        <taxon>Pyricularia</taxon>
    </lineage>
</organism>
<evidence type="ECO:0000313" key="4">
    <source>
        <dbReference type="Proteomes" id="UP000294847"/>
    </source>
</evidence>
<proteinExistence type="predicted"/>
<keyword evidence="2" id="KW-1133">Transmembrane helix</keyword>
<dbReference type="PANTHER" id="PTHR35043:SF7">
    <property type="entry name" value="TRANSCRIPTION FACTOR DOMAIN-CONTAINING PROTEIN"/>
    <property type="match status" value="1"/>
</dbReference>
<protein>
    <submittedName>
        <fullName evidence="3">Uncharacterized protein</fullName>
    </submittedName>
</protein>
<feature type="transmembrane region" description="Helical" evidence="2">
    <location>
        <begin position="476"/>
        <end position="498"/>
    </location>
</feature>
<feature type="transmembrane region" description="Helical" evidence="2">
    <location>
        <begin position="378"/>
        <end position="395"/>
    </location>
</feature>
<dbReference type="AlphaFoldDB" id="A0A4P7NDQ4"/>
<reference evidence="3 4" key="1">
    <citation type="journal article" date="2019" name="Mol. Biol. Evol.">
        <title>Blast fungal genomes show frequent chromosomal changes, gene gains and losses, and effector gene turnover.</title>
        <authorList>
            <person name="Gomez Luciano L.B."/>
            <person name="Jason Tsai I."/>
            <person name="Chuma I."/>
            <person name="Tosa Y."/>
            <person name="Chen Y.H."/>
            <person name="Li J.Y."/>
            <person name="Li M.Y."/>
            <person name="Jade Lu M.Y."/>
            <person name="Nakayashiki H."/>
            <person name="Li W.H."/>
        </authorList>
    </citation>
    <scope>NUCLEOTIDE SEQUENCE [LARGE SCALE GENOMIC DNA]</scope>
    <source>
        <strain evidence="3">MZ5-1-6</strain>
    </source>
</reference>
<feature type="transmembrane region" description="Helical" evidence="2">
    <location>
        <begin position="335"/>
        <end position="358"/>
    </location>
</feature>
<sequence>MERPKKVCNHCLDMTRWSRGVCDTKRKLRIDQLLTTKEGGSPKVSVDYSFLLIVASANLIRDCKSQCKKQLTAAFEMPEMWWEGHYRETNGYFGFETTYDNTGSSNGINTWSRFLAKEISPYTLGTKLEYKWLKFNLFTRWLPSTKQMVLLVFDPLPKVETKICARLNKAMPDFNQQHDHFWVHSQILHDFIDVQHESIWALRGYVRQTEQDQTENSTRPNFRLLHDLARHSIHICETLELACISMDELLEFSTSSSQHAHAARGSFQQVAATSGGEAARDRLLFQRHVLRSFSLRAQANKERLQNEIGLAFNNIAQENALLAVEIGRATRTDGLAVKTVAFVTFAFLPATLICAIFSMPFFELESGTGELLVSNKFWMYWAVTIPVTLLSPLLWGGSAQADSTTGNVGWMPPPSTRGTKDIIWACLSVLLLCSYKCIHMDVASDAEIHSGWHTCLGIPIWPKRASFRKFTRKMKWMVCLLVLPEIPLLLAVMDFAVARAEMNKFKYCEAEFDSWFRSSGRGGVDGARITMSHAYYASMGGIELVLSSESQAAAEIERRAADVESGSRVQPATTPRMRVLDSKRRLDLGEYSK</sequence>
<dbReference type="Proteomes" id="UP000294847">
    <property type="component" value="Chromosome 3"/>
</dbReference>
<name>A0A4P7NDQ4_PYROR</name>
<evidence type="ECO:0000256" key="2">
    <source>
        <dbReference type="SAM" id="Phobius"/>
    </source>
</evidence>
<evidence type="ECO:0000313" key="3">
    <source>
        <dbReference type="EMBL" id="QBZ59470.1"/>
    </source>
</evidence>
<dbReference type="EMBL" id="CP034206">
    <property type="protein sequence ID" value="QBZ59470.1"/>
    <property type="molecule type" value="Genomic_DNA"/>
</dbReference>
<dbReference type="PANTHER" id="PTHR35043">
    <property type="entry name" value="TRANSCRIPTION FACTOR DOMAIN-CONTAINING PROTEIN"/>
    <property type="match status" value="1"/>
</dbReference>
<dbReference type="Gene3D" id="1.20.58.340">
    <property type="entry name" value="Magnesium transport protein CorA, transmembrane region"/>
    <property type="match status" value="1"/>
</dbReference>
<keyword evidence="2" id="KW-0812">Transmembrane</keyword>